<name>A0A177DSW5_ALTAL</name>
<dbReference type="EMBL" id="PDXD01000001">
    <property type="protein sequence ID" value="RYN83145.1"/>
    <property type="molecule type" value="Genomic_DNA"/>
</dbReference>
<sequence length="254" mass="28570">MSREKELVLFGGDKGWKASDWTDSDDRVRGGASQSYLTITGSSARFHGNLDITALGGAGFASQRTTGEDRTWDLSAYDGVYLNIGKHDGKKYTLTLKDEILPLMPDGREQSTISYEYDFESQSKLGLFVPWHAMKPTYRGKEKDDAKPLDTKNVKRFSIMMRSFFGTQEGDFDLTINSIKAVAQPDDIEKGIIGSEKGTGEQEPWSWKNSNLVGLAVILGSTWAISWGYCWWKGYDMGIMRFGRWWSVVKNPTL</sequence>
<accession>A0A177DSW5</accession>
<keyword evidence="5" id="KW-1185">Reference proteome</keyword>
<dbReference type="GeneID" id="29118748"/>
<dbReference type="InterPro" id="IPR008979">
    <property type="entry name" value="Galactose-bd-like_sf"/>
</dbReference>
<evidence type="ECO:0000256" key="1">
    <source>
        <dbReference type="ARBA" id="ARBA00007884"/>
    </source>
</evidence>
<dbReference type="Proteomes" id="UP000291422">
    <property type="component" value="Unassembled WGS sequence"/>
</dbReference>
<dbReference type="GO" id="GO:0010257">
    <property type="term" value="P:NADH dehydrogenase complex assembly"/>
    <property type="evidence" value="ECO:0007669"/>
    <property type="project" value="TreeGrafter"/>
</dbReference>
<dbReference type="GO" id="GO:0051082">
    <property type="term" value="F:unfolded protein binding"/>
    <property type="evidence" value="ECO:0007669"/>
    <property type="project" value="TreeGrafter"/>
</dbReference>
<dbReference type="EMBL" id="KV441475">
    <property type="protein sequence ID" value="OAG22082.1"/>
    <property type="molecule type" value="Genomic_DNA"/>
</dbReference>
<evidence type="ECO:0000313" key="5">
    <source>
        <dbReference type="Proteomes" id="UP000077248"/>
    </source>
</evidence>
<evidence type="ECO:0000313" key="3">
    <source>
        <dbReference type="EMBL" id="OAG22082.1"/>
    </source>
</evidence>
<dbReference type="Proteomes" id="UP000077248">
    <property type="component" value="Unassembled WGS sequence"/>
</dbReference>
<evidence type="ECO:0000259" key="2">
    <source>
        <dbReference type="Pfam" id="PF08547"/>
    </source>
</evidence>
<dbReference type="PANTHER" id="PTHR13194">
    <property type="entry name" value="COMPLEX I INTERMEDIATE-ASSOCIATED PROTEIN 30"/>
    <property type="match status" value="1"/>
</dbReference>
<comment type="similarity">
    <text evidence="1">Belongs to the CIA30 family.</text>
</comment>
<gene>
    <name evidence="4" type="ORF">AA0117_g212</name>
    <name evidence="3" type="ORF">CC77DRAFT_782752</name>
</gene>
<dbReference type="Pfam" id="PF08547">
    <property type="entry name" value="CIA30"/>
    <property type="match status" value="1"/>
</dbReference>
<dbReference type="STRING" id="5599.A0A177DSW5"/>
<dbReference type="VEuPathDB" id="FungiDB:CC77DRAFT_782752"/>
<dbReference type="InterPro" id="IPR039131">
    <property type="entry name" value="NDUFAF1"/>
</dbReference>
<dbReference type="InterPro" id="IPR013857">
    <property type="entry name" value="NADH-UbQ_OxRdtase-assoc_prot30"/>
</dbReference>
<protein>
    <submittedName>
        <fullName evidence="3">CIA30-domain-containing protein</fullName>
    </submittedName>
</protein>
<feature type="domain" description="NADH:ubiquinone oxidoreductase intermediate-associated protein 30" evidence="2">
    <location>
        <begin position="17"/>
        <end position="176"/>
    </location>
</feature>
<dbReference type="OMA" id="PKTHENP"/>
<dbReference type="KEGG" id="aalt:CC77DRAFT_782752"/>
<dbReference type="SUPFAM" id="SSF49785">
    <property type="entry name" value="Galactose-binding domain-like"/>
    <property type="match status" value="1"/>
</dbReference>
<organism evidence="3 5">
    <name type="scientific">Alternaria alternata</name>
    <name type="common">Alternaria rot fungus</name>
    <name type="synonym">Torula alternata</name>
    <dbReference type="NCBI Taxonomy" id="5599"/>
    <lineage>
        <taxon>Eukaryota</taxon>
        <taxon>Fungi</taxon>
        <taxon>Dikarya</taxon>
        <taxon>Ascomycota</taxon>
        <taxon>Pezizomycotina</taxon>
        <taxon>Dothideomycetes</taxon>
        <taxon>Pleosporomycetidae</taxon>
        <taxon>Pleosporales</taxon>
        <taxon>Pleosporineae</taxon>
        <taxon>Pleosporaceae</taxon>
        <taxon>Alternaria</taxon>
        <taxon>Alternaria sect. Alternaria</taxon>
        <taxon>Alternaria alternata complex</taxon>
    </lineage>
</organism>
<dbReference type="RefSeq" id="XP_018387503.1">
    <property type="nucleotide sequence ID" value="XM_018533154.1"/>
</dbReference>
<dbReference type="PANTHER" id="PTHR13194:SF19">
    <property type="entry name" value="NAD(P)-BINDING ROSSMANN-FOLD SUPERFAMILY PROTEIN"/>
    <property type="match status" value="1"/>
</dbReference>
<dbReference type="AlphaFoldDB" id="A0A177DSW5"/>
<reference evidence="3 5" key="1">
    <citation type="submission" date="2016-05" db="EMBL/GenBank/DDBJ databases">
        <title>Comparative analysis of secretome profiles of manganese(II)-oxidizing ascomycete fungi.</title>
        <authorList>
            <consortium name="DOE Joint Genome Institute"/>
            <person name="Zeiner C.A."/>
            <person name="Purvine S.O."/>
            <person name="Zink E.M."/>
            <person name="Wu S."/>
            <person name="Pasa-Tolic L."/>
            <person name="Chaput D.L."/>
            <person name="Haridas S."/>
            <person name="Grigoriev I.V."/>
            <person name="Santelli C.M."/>
            <person name="Hansel C.M."/>
        </authorList>
    </citation>
    <scope>NUCLEOTIDE SEQUENCE [LARGE SCALE GENOMIC DNA]</scope>
    <source>
        <strain evidence="3 5">SRC1lrK2f</strain>
    </source>
</reference>
<reference evidence="6" key="2">
    <citation type="journal article" date="2019" name="bioRxiv">
        <title>Genomics, evolutionary history and diagnostics of the Alternaria alternata species group including apple and Asian pear pathotypes.</title>
        <authorList>
            <person name="Armitage A.D."/>
            <person name="Cockerton H.M."/>
            <person name="Sreenivasaprasad S."/>
            <person name="Woodhall J.W."/>
            <person name="Lane C.R."/>
            <person name="Harrison R.J."/>
            <person name="Clarkson J.P."/>
        </authorList>
    </citation>
    <scope>NUCLEOTIDE SEQUENCE [LARGE SCALE GENOMIC DNA]</scope>
    <source>
        <strain evidence="6">FERA 1177</strain>
    </source>
</reference>
<evidence type="ECO:0000313" key="4">
    <source>
        <dbReference type="EMBL" id="RYN83145.1"/>
    </source>
</evidence>
<evidence type="ECO:0000313" key="6">
    <source>
        <dbReference type="Proteomes" id="UP000291422"/>
    </source>
</evidence>
<proteinExistence type="inferred from homology"/>
<reference evidence="4" key="3">
    <citation type="journal article" date="2019" name="J. ISSAAS">
        <title>Genomics, evolutionary history and diagnostics of the Alternaria alternata species group including apple and Asian pear pathotypes.</title>
        <authorList>
            <person name="Armitage A.D."/>
            <person name="Cockerton H.M."/>
            <person name="Sreenivasaprasad S."/>
            <person name="Woodhall J."/>
            <person name="Lane C."/>
            <person name="Harrison R.J."/>
            <person name="Clarkson J.P."/>
        </authorList>
    </citation>
    <scope>NUCLEOTIDE SEQUENCE</scope>
    <source>
        <strain evidence="4">FERA 1177</strain>
    </source>
</reference>